<protein>
    <recommendedName>
        <fullName evidence="3">GIY-YIG nuclease family protein</fullName>
    </recommendedName>
</protein>
<evidence type="ECO:0000313" key="1">
    <source>
        <dbReference type="EMBL" id="MBK0393816.1"/>
    </source>
</evidence>
<sequence>MWFDLTTSIEAAMTREKQLKDWKRARKVALIEERNPRWEDLYPGLL</sequence>
<comment type="caution">
    <text evidence="1">The sequence shown here is derived from an EMBL/GenBank/DDBJ whole genome shotgun (WGS) entry which is preliminary data.</text>
</comment>
<proteinExistence type="predicted"/>
<dbReference type="RefSeq" id="WP_200788761.1">
    <property type="nucleotide sequence ID" value="NZ_JAEDAO010000001.1"/>
</dbReference>
<dbReference type="EMBL" id="JAEDAO010000001">
    <property type="protein sequence ID" value="MBK0393816.1"/>
    <property type="molecule type" value="Genomic_DNA"/>
</dbReference>
<evidence type="ECO:0000313" key="2">
    <source>
        <dbReference type="Proteomes" id="UP000617041"/>
    </source>
</evidence>
<evidence type="ECO:0008006" key="3">
    <source>
        <dbReference type="Google" id="ProtNLM"/>
    </source>
</evidence>
<reference evidence="1" key="1">
    <citation type="submission" date="2020-12" db="EMBL/GenBank/DDBJ databases">
        <title>Ramlibacter sp. nov., isolated from a freshwater alga, Cryptomonas.</title>
        <authorList>
            <person name="Kim H.M."/>
            <person name="Jeon C.O."/>
        </authorList>
    </citation>
    <scope>NUCLEOTIDE SEQUENCE</scope>
    <source>
        <strain evidence="1">CrO1</strain>
    </source>
</reference>
<dbReference type="Proteomes" id="UP000617041">
    <property type="component" value="Unassembled WGS sequence"/>
</dbReference>
<name>A0A934Q3E5_9BURK</name>
<dbReference type="AlphaFoldDB" id="A0A934Q3E5"/>
<gene>
    <name evidence="1" type="ORF">I8E28_14550</name>
</gene>
<keyword evidence="2" id="KW-1185">Reference proteome</keyword>
<accession>A0A934Q3E5</accession>
<organism evidence="1 2">
    <name type="scientific">Ramlibacter algicola</name>
    <dbReference type="NCBI Taxonomy" id="2795217"/>
    <lineage>
        <taxon>Bacteria</taxon>
        <taxon>Pseudomonadati</taxon>
        <taxon>Pseudomonadota</taxon>
        <taxon>Betaproteobacteria</taxon>
        <taxon>Burkholderiales</taxon>
        <taxon>Comamonadaceae</taxon>
        <taxon>Ramlibacter</taxon>
    </lineage>
</organism>
<dbReference type="InterPro" id="IPR035901">
    <property type="entry name" value="GIY-YIG_endonuc_sf"/>
</dbReference>
<dbReference type="Gene3D" id="3.40.1440.10">
    <property type="entry name" value="GIY-YIG endonuclease"/>
    <property type="match status" value="1"/>
</dbReference>